<feature type="coiled-coil region" evidence="1">
    <location>
        <begin position="723"/>
        <end position="757"/>
    </location>
</feature>
<reference evidence="3 4" key="2">
    <citation type="submission" date="2017-02" db="EMBL/GenBank/DDBJ databases">
        <title>A genome survey and senescence transcriptome analysis in Lentinula edodes.</title>
        <authorList>
            <person name="Sakamoto Y."/>
            <person name="Nakade K."/>
            <person name="Sato S."/>
            <person name="Yoshida Y."/>
            <person name="Miyazaki K."/>
            <person name="Natsume S."/>
            <person name="Konno N."/>
        </authorList>
    </citation>
    <scope>NUCLEOTIDE SEQUENCE [LARGE SCALE GENOMIC DNA]</scope>
    <source>
        <strain evidence="3 4">NBRC 111202</strain>
    </source>
</reference>
<gene>
    <name evidence="3" type="ORF">LENED_008157</name>
</gene>
<name>A0A1Q3EGA5_LENED</name>
<keyword evidence="1" id="KW-0175">Coiled coil</keyword>
<feature type="compositionally biased region" description="Polar residues" evidence="2">
    <location>
        <begin position="1153"/>
        <end position="1164"/>
    </location>
</feature>
<evidence type="ECO:0000256" key="2">
    <source>
        <dbReference type="SAM" id="MobiDB-lite"/>
    </source>
</evidence>
<feature type="coiled-coil region" evidence="1">
    <location>
        <begin position="543"/>
        <end position="570"/>
    </location>
</feature>
<evidence type="ECO:0000256" key="1">
    <source>
        <dbReference type="SAM" id="Coils"/>
    </source>
</evidence>
<proteinExistence type="predicted"/>
<feature type="region of interest" description="Disordered" evidence="2">
    <location>
        <begin position="48"/>
        <end position="76"/>
    </location>
</feature>
<dbReference type="Proteomes" id="UP000188533">
    <property type="component" value="Unassembled WGS sequence"/>
</dbReference>
<feature type="region of interest" description="Disordered" evidence="2">
    <location>
        <begin position="1096"/>
        <end position="1204"/>
    </location>
</feature>
<evidence type="ECO:0000313" key="3">
    <source>
        <dbReference type="EMBL" id="GAW06247.1"/>
    </source>
</evidence>
<feature type="coiled-coil region" evidence="1">
    <location>
        <begin position="963"/>
        <end position="990"/>
    </location>
</feature>
<accession>A0A1Q3EGA5</accession>
<feature type="coiled-coil region" evidence="1">
    <location>
        <begin position="251"/>
        <end position="303"/>
    </location>
</feature>
<feature type="coiled-coil region" evidence="1">
    <location>
        <begin position="346"/>
        <end position="436"/>
    </location>
</feature>
<sequence>MTDTYEAVEYRTAAHPSKKVFSFLNHSTKHPQPEHGSNFSLFPSVANANARGRPTSRPPQYQQRIFPPANFSTPQRPRAKIESISPSATNFQEFTSTRAIASESILQEQTDQKMHSSKSPQYRYMPTPKTCERASSRASSETPFLVTDADPDNLDLSEIMHRKLTEAKANKNQLAEERVISANLRSQLTTVKATCDEQKRHIVELEVAAQSNLENSHLKDRQLSELQLMFDETLSAKESQLEMNTDKDEQIRVGQEKLRCAEEKIRATEDRVTKVKDAAKRGIENMSKNFDALRNAVEHLKTRYEVSVETISKMRDELEAIRLATSNGIKDLEPFMDPSGLHLVKANETRMLIQELQTDRNDAQQVIDFLKDKLHNLSTQLAEANENTVDLENRRREDSNNLARSVNSWETTGRQVEELASKLRQREKEDAELLAEGLKLEIQLSDANDKIGDLSQRLDQRESVIEGLVKEKQTLVDELKDKSKSLEVTKETEVALLSEKLRVSEETKGDLQAIVRKNAAEISELEASVKLRKAGETSSNAKISEALDRIKSLEAEKAQVQRSCDAIEQDLRRRITEAVVLQERFDSQAITLKLAKDHSGDLQERLSLCETAQAVKLESTHGQYKKELAVLEEQKNNLHNVVGRLQDDVCKLESTIDKLRTDNAAVQIQLESTHGKYKTDLRVLGEQKSSLQNVIGQQQEDICKLESTVDKLRAANAAAGLQQNELQIELDTLRQNASNLESSSEKLRIQNSSLAEERTNLQSSLDRYRHDSSKLKSDVDIRISEISSLRERVGSLQEQNSDLARLKEERTLLQSTLTKKELENAVLYSEKTSLQKSLEKLLDDLAQLRQTMEKNRTELSEMLEQRLLLHTTIEGLQEDMKLQMQARDEASKEYQANLIKQEEATERLLSAVTKRAETAEQGLGELTRELTSRIASMEIQLETVNVASGSSGKQKGDVADAKIGQLEGVIQRLREREQNLEKRYHEGDLNDAEKRFVNSLMKFSKDVHEKVLVAKENELRRRDNMVTTLQQKVVKLESTLAKFLKDKGKGNNFIVPALKEKSMLDLNMWMSSPLTDFNAPILAANATNATDIDSTLPLAFSQPPEISLPPVPPTQGARPSRSPKTPTFAKLEEDISDFDDIPLTKLGKRNRPASPSNKATQDTSARPARRGRFASRKGGESHDQTQMGEKKKAENTKVKSRKRP</sequence>
<dbReference type="STRING" id="5353.A0A1Q3EGA5"/>
<evidence type="ECO:0000313" key="4">
    <source>
        <dbReference type="Proteomes" id="UP000188533"/>
    </source>
</evidence>
<reference evidence="3 4" key="1">
    <citation type="submission" date="2016-08" db="EMBL/GenBank/DDBJ databases">
        <authorList>
            <consortium name="Lentinula edodes genome sequencing consortium"/>
            <person name="Sakamoto Y."/>
            <person name="Nakade K."/>
            <person name="Sato S."/>
            <person name="Yoshida Y."/>
            <person name="Miyazaki K."/>
            <person name="Natsume S."/>
            <person name="Konno N."/>
        </authorList>
    </citation>
    <scope>NUCLEOTIDE SEQUENCE [LARGE SCALE GENOMIC DNA]</scope>
    <source>
        <strain evidence="3 4">NBRC 111202</strain>
    </source>
</reference>
<dbReference type="EMBL" id="BDGU01000310">
    <property type="protein sequence ID" value="GAW06247.1"/>
    <property type="molecule type" value="Genomic_DNA"/>
</dbReference>
<protein>
    <submittedName>
        <fullName evidence="3">Viral A-type inclusion protein</fullName>
    </submittedName>
</protein>
<keyword evidence="4" id="KW-1185">Reference proteome</keyword>
<comment type="caution">
    <text evidence="3">The sequence shown here is derived from an EMBL/GenBank/DDBJ whole genome shotgun (WGS) entry which is preliminary data.</text>
</comment>
<feature type="compositionally biased region" description="Basic and acidic residues" evidence="2">
    <location>
        <begin position="1177"/>
        <end position="1197"/>
    </location>
</feature>
<feature type="coiled-coil region" evidence="1">
    <location>
        <begin position="786"/>
        <end position="893"/>
    </location>
</feature>
<feature type="coiled-coil region" evidence="1">
    <location>
        <begin position="614"/>
        <end position="648"/>
    </location>
</feature>
<organism evidence="3 4">
    <name type="scientific">Lentinula edodes</name>
    <name type="common">Shiitake mushroom</name>
    <name type="synonym">Lentinus edodes</name>
    <dbReference type="NCBI Taxonomy" id="5353"/>
    <lineage>
        <taxon>Eukaryota</taxon>
        <taxon>Fungi</taxon>
        <taxon>Dikarya</taxon>
        <taxon>Basidiomycota</taxon>
        <taxon>Agaricomycotina</taxon>
        <taxon>Agaricomycetes</taxon>
        <taxon>Agaricomycetidae</taxon>
        <taxon>Agaricales</taxon>
        <taxon>Marasmiineae</taxon>
        <taxon>Omphalotaceae</taxon>
        <taxon>Lentinula</taxon>
    </lineage>
</organism>
<feature type="region of interest" description="Disordered" evidence="2">
    <location>
        <begin position="108"/>
        <end position="128"/>
    </location>
</feature>
<dbReference type="AlphaFoldDB" id="A0A1Q3EGA5"/>